<evidence type="ECO:0000256" key="6">
    <source>
        <dbReference type="ARBA" id="ARBA00023136"/>
    </source>
</evidence>
<dbReference type="RefSeq" id="WP_246602239.1">
    <property type="nucleotide sequence ID" value="NZ_JAFNJS010000001.1"/>
</dbReference>
<evidence type="ECO:0000256" key="1">
    <source>
        <dbReference type="ARBA" id="ARBA00004141"/>
    </source>
</evidence>
<proteinExistence type="inferred from homology"/>
<dbReference type="EMBL" id="JBHRSB010000001">
    <property type="protein sequence ID" value="MFC2998780.1"/>
    <property type="molecule type" value="Genomic_DNA"/>
</dbReference>
<keyword evidence="6 8" id="KW-0472">Membrane</keyword>
<dbReference type="NCBIfam" id="TIGR03025">
    <property type="entry name" value="EPS_sugtrans"/>
    <property type="match status" value="1"/>
</dbReference>
<dbReference type="InterPro" id="IPR003362">
    <property type="entry name" value="Bact_transf"/>
</dbReference>
<name>A0ABV7BRM3_9PROT</name>
<feature type="transmembrane region" description="Helical" evidence="8">
    <location>
        <begin position="253"/>
        <end position="274"/>
    </location>
</feature>
<feature type="domain" description="Bacterial sugar transferase" evidence="9">
    <location>
        <begin position="248"/>
        <end position="431"/>
    </location>
</feature>
<evidence type="ECO:0000256" key="2">
    <source>
        <dbReference type="ARBA" id="ARBA00006464"/>
    </source>
</evidence>
<feature type="transmembrane region" description="Helical" evidence="8">
    <location>
        <begin position="113"/>
        <end position="135"/>
    </location>
</feature>
<gene>
    <name evidence="10" type="ORF">ACFOD3_02685</name>
</gene>
<keyword evidence="7" id="KW-0270">Exopolysaccharide synthesis</keyword>
<comment type="caution">
    <text evidence="10">The sequence shown here is derived from an EMBL/GenBank/DDBJ whole genome shotgun (WGS) entry which is preliminary data.</text>
</comment>
<evidence type="ECO:0000313" key="11">
    <source>
        <dbReference type="Proteomes" id="UP001595420"/>
    </source>
</evidence>
<keyword evidence="4 8" id="KW-0812">Transmembrane</keyword>
<evidence type="ECO:0000256" key="8">
    <source>
        <dbReference type="SAM" id="Phobius"/>
    </source>
</evidence>
<keyword evidence="3" id="KW-0808">Transferase</keyword>
<reference evidence="11" key="1">
    <citation type="journal article" date="2019" name="Int. J. Syst. Evol. Microbiol.">
        <title>The Global Catalogue of Microorganisms (GCM) 10K type strain sequencing project: providing services to taxonomists for standard genome sequencing and annotation.</title>
        <authorList>
            <consortium name="The Broad Institute Genomics Platform"/>
            <consortium name="The Broad Institute Genome Sequencing Center for Infectious Disease"/>
            <person name="Wu L."/>
            <person name="Ma J."/>
        </authorList>
    </citation>
    <scope>NUCLEOTIDE SEQUENCE [LARGE SCALE GENOMIC DNA]</scope>
    <source>
        <strain evidence="11">CGMCC 1.16855</strain>
    </source>
</reference>
<dbReference type="PANTHER" id="PTHR30576">
    <property type="entry name" value="COLANIC BIOSYNTHESIS UDP-GLUCOSE LIPID CARRIER TRANSFERASE"/>
    <property type="match status" value="1"/>
</dbReference>
<feature type="transmembrane region" description="Helical" evidence="8">
    <location>
        <begin position="13"/>
        <end position="35"/>
    </location>
</feature>
<keyword evidence="5 8" id="KW-1133">Transmembrane helix</keyword>
<accession>A0ABV7BRM3</accession>
<organism evidence="10 11">
    <name type="scientific">Falsiroseomonas tokyonensis</name>
    <dbReference type="NCBI Taxonomy" id="430521"/>
    <lineage>
        <taxon>Bacteria</taxon>
        <taxon>Pseudomonadati</taxon>
        <taxon>Pseudomonadota</taxon>
        <taxon>Alphaproteobacteria</taxon>
        <taxon>Acetobacterales</taxon>
        <taxon>Roseomonadaceae</taxon>
        <taxon>Falsiroseomonas</taxon>
    </lineage>
</organism>
<evidence type="ECO:0000256" key="3">
    <source>
        <dbReference type="ARBA" id="ARBA00022679"/>
    </source>
</evidence>
<dbReference type="Proteomes" id="UP001595420">
    <property type="component" value="Unassembled WGS sequence"/>
</dbReference>
<feature type="transmembrane region" description="Helical" evidence="8">
    <location>
        <begin position="47"/>
        <end position="68"/>
    </location>
</feature>
<keyword evidence="11" id="KW-1185">Reference proteome</keyword>
<evidence type="ECO:0000256" key="5">
    <source>
        <dbReference type="ARBA" id="ARBA00022989"/>
    </source>
</evidence>
<evidence type="ECO:0000313" key="10">
    <source>
        <dbReference type="EMBL" id="MFC2998780.1"/>
    </source>
</evidence>
<comment type="subcellular location">
    <subcellularLocation>
        <location evidence="1">Membrane</location>
        <topology evidence="1">Multi-pass membrane protein</topology>
    </subcellularLocation>
</comment>
<dbReference type="Pfam" id="PF02397">
    <property type="entry name" value="Bac_transf"/>
    <property type="match status" value="1"/>
</dbReference>
<dbReference type="PANTHER" id="PTHR30576:SF21">
    <property type="entry name" value="UDP-GLUCOSE:UNDECAPRENYL-PHOSPHATE GLUCOSE-1-PHOSPHATE TRANSFERASE"/>
    <property type="match status" value="1"/>
</dbReference>
<protein>
    <submittedName>
        <fullName evidence="10">Exopolysaccharide biosynthesis polyprenyl glycosylphosphotransferase</fullName>
    </submittedName>
</protein>
<comment type="similarity">
    <text evidence="2">Belongs to the bacterial sugar transferase family.</text>
</comment>
<evidence type="ECO:0000256" key="7">
    <source>
        <dbReference type="ARBA" id="ARBA00023169"/>
    </source>
</evidence>
<evidence type="ECO:0000259" key="9">
    <source>
        <dbReference type="Pfam" id="PF02397"/>
    </source>
</evidence>
<dbReference type="InterPro" id="IPR017475">
    <property type="entry name" value="EPS_sugar_tfrase"/>
</dbReference>
<feature type="transmembrane region" description="Helical" evidence="8">
    <location>
        <begin position="80"/>
        <end position="101"/>
    </location>
</feature>
<sequence>MTNLFGHGVRSELLALCLGEAGAIFLCVLALLVGAGPFGTAEGIGPAMLLAALTACVALLVAGAVGLYQPNTVHGLRSTLLAGLAGTTILLLLAVLALQFTQGEGISAVQRHALVSVMLGTALAILLTRLGFALLRPPLRRVVLVGQGKPGSYQPFEVTLALPVEEALSQALASGRLRAWRIWAVIAPGSTPLPPAMRDSCAAAGLQVFTDAEFSEQGLKRLELESLPAGWLGSAKAAHTTRIEAAARRGFDIAVAGALLLLTLPLLLLTMLAIKIDSRGPIFYRQERIGLNNRPFMLFKFRSMVTDAEAGGVARWAIRGDPRVTRIGRFLRLTRIDEIPQAINVLRGDMSVVGPRPERPTFVAQLGEIIPHYHDRAIVKPGITGWAQVNYPYGASVEDARMKLSYDLYYVRRRSLLLDLLILLATVRVVLFQEGAR</sequence>
<evidence type="ECO:0000256" key="4">
    <source>
        <dbReference type="ARBA" id="ARBA00022692"/>
    </source>
</evidence>